<feature type="domain" description="TIP49 P-loop" evidence="2">
    <location>
        <begin position="1"/>
        <end position="62"/>
    </location>
</feature>
<comment type="catalytic activity">
    <reaction evidence="1">
        <text>ATP + H2O = ADP + phosphate + H(+)</text>
        <dbReference type="Rhea" id="RHEA:13065"/>
        <dbReference type="ChEBI" id="CHEBI:15377"/>
        <dbReference type="ChEBI" id="CHEBI:15378"/>
        <dbReference type="ChEBI" id="CHEBI:30616"/>
        <dbReference type="ChEBI" id="CHEBI:43474"/>
        <dbReference type="ChEBI" id="CHEBI:456216"/>
        <dbReference type="EC" id="3.6.4.12"/>
    </reaction>
</comment>
<evidence type="ECO:0000256" key="1">
    <source>
        <dbReference type="RuleBase" id="RU363048"/>
    </source>
</evidence>
<dbReference type="GO" id="GO:0003678">
    <property type="term" value="F:DNA helicase activity"/>
    <property type="evidence" value="ECO:0007669"/>
    <property type="project" value="UniProtKB-EC"/>
</dbReference>
<keyword evidence="4" id="KW-1185">Reference proteome</keyword>
<dbReference type="Proteomes" id="UP000324222">
    <property type="component" value="Unassembled WGS sequence"/>
</dbReference>
<comment type="similarity">
    <text evidence="1">Belongs to the RuvB family.</text>
</comment>
<keyword evidence="1" id="KW-0804">Transcription</keyword>
<keyword evidence="1" id="KW-0547">Nucleotide-binding</keyword>
<proteinExistence type="inferred from homology"/>
<dbReference type="EMBL" id="VSRR010103865">
    <property type="protein sequence ID" value="MPC95890.1"/>
    <property type="molecule type" value="Genomic_DNA"/>
</dbReference>
<protein>
    <recommendedName>
        <fullName evidence="1">RuvB-like helicase</fullName>
        <ecNumber evidence="1">3.6.4.12</ecNumber>
    </recommendedName>
</protein>
<dbReference type="GO" id="GO:0016887">
    <property type="term" value="F:ATP hydrolysis activity"/>
    <property type="evidence" value="ECO:0007669"/>
    <property type="project" value="RHEA"/>
</dbReference>
<dbReference type="PANTHER" id="PTHR11093">
    <property type="entry name" value="RUVB-RELATED REPTIN AND PONTIN"/>
    <property type="match status" value="1"/>
</dbReference>
<dbReference type="OrthoDB" id="10060499at2759"/>
<accession>A0A5B7JGJ2</accession>
<comment type="caution">
    <text evidence="3">The sequence shown here is derived from an EMBL/GenBank/DDBJ whole genome shotgun (WGS) entry which is preliminary data.</text>
</comment>
<keyword evidence="1" id="KW-0378">Hydrolase</keyword>
<name>A0A5B7JGJ2_PORTR</name>
<evidence type="ECO:0000259" key="2">
    <source>
        <dbReference type="Pfam" id="PF06068"/>
    </source>
</evidence>
<dbReference type="GO" id="GO:0006325">
    <property type="term" value="P:chromatin organization"/>
    <property type="evidence" value="ECO:0007669"/>
    <property type="project" value="UniProtKB-KW"/>
</dbReference>
<keyword evidence="1" id="KW-0227">DNA damage</keyword>
<dbReference type="GO" id="GO:0006281">
    <property type="term" value="P:DNA repair"/>
    <property type="evidence" value="ECO:0007669"/>
    <property type="project" value="UniProtKB-KW"/>
</dbReference>
<keyword evidence="1" id="KW-0805">Transcription regulation</keyword>
<keyword evidence="1" id="KW-0539">Nucleus</keyword>
<dbReference type="EC" id="3.6.4.12" evidence="1"/>
<dbReference type="Gene3D" id="3.40.50.300">
    <property type="entry name" value="P-loop containing nucleotide triphosphate hydrolases"/>
    <property type="match status" value="1"/>
</dbReference>
<dbReference type="GO" id="GO:0005524">
    <property type="term" value="F:ATP binding"/>
    <property type="evidence" value="ECO:0007669"/>
    <property type="project" value="UniProtKB-KW"/>
</dbReference>
<organism evidence="3 4">
    <name type="scientific">Portunus trituberculatus</name>
    <name type="common">Swimming crab</name>
    <name type="synonym">Neptunus trituberculatus</name>
    <dbReference type="NCBI Taxonomy" id="210409"/>
    <lineage>
        <taxon>Eukaryota</taxon>
        <taxon>Metazoa</taxon>
        <taxon>Ecdysozoa</taxon>
        <taxon>Arthropoda</taxon>
        <taxon>Crustacea</taxon>
        <taxon>Multicrustacea</taxon>
        <taxon>Malacostraca</taxon>
        <taxon>Eumalacostraca</taxon>
        <taxon>Eucarida</taxon>
        <taxon>Decapoda</taxon>
        <taxon>Pleocyemata</taxon>
        <taxon>Brachyura</taxon>
        <taxon>Eubrachyura</taxon>
        <taxon>Portunoidea</taxon>
        <taxon>Portunidae</taxon>
        <taxon>Portuninae</taxon>
        <taxon>Portunus</taxon>
    </lineage>
</organism>
<comment type="function">
    <text evidence="1">Proposed core component of the chromatin remodeling Ino80 complex which is involved in transcriptional regulation, DNA replication and probably DNA repair.</text>
</comment>
<dbReference type="GO" id="GO:0005634">
    <property type="term" value="C:nucleus"/>
    <property type="evidence" value="ECO:0007669"/>
    <property type="project" value="UniProtKB-SubCell"/>
</dbReference>
<dbReference type="InterPro" id="IPR027417">
    <property type="entry name" value="P-loop_NTPase"/>
</dbReference>
<comment type="subcellular location">
    <subcellularLocation>
        <location evidence="1">Nucleus</location>
    </subcellularLocation>
</comment>
<keyword evidence="1" id="KW-0156">Chromatin regulator</keyword>
<sequence>MLDIECFSFLNRALEDDMAPVVIVATNRGITRIRGTQNMSPHGIPIDMLDRMIIIKTVPYQEKEIKEILKIRSVCSDGWISIPV</sequence>
<evidence type="ECO:0000313" key="4">
    <source>
        <dbReference type="Proteomes" id="UP000324222"/>
    </source>
</evidence>
<dbReference type="SUPFAM" id="SSF52540">
    <property type="entry name" value="P-loop containing nucleoside triphosphate hydrolases"/>
    <property type="match status" value="1"/>
</dbReference>
<dbReference type="AlphaFoldDB" id="A0A5B7JGJ2"/>
<gene>
    <name evidence="3" type="primary">rept_1</name>
    <name evidence="3" type="ORF">E2C01_091119</name>
</gene>
<evidence type="ECO:0000313" key="3">
    <source>
        <dbReference type="EMBL" id="MPC95890.1"/>
    </source>
</evidence>
<reference evidence="3 4" key="1">
    <citation type="submission" date="2019-05" db="EMBL/GenBank/DDBJ databases">
        <title>Another draft genome of Portunus trituberculatus and its Hox gene families provides insights of decapod evolution.</title>
        <authorList>
            <person name="Jeong J.-H."/>
            <person name="Song I."/>
            <person name="Kim S."/>
            <person name="Choi T."/>
            <person name="Kim D."/>
            <person name="Ryu S."/>
            <person name="Kim W."/>
        </authorList>
    </citation>
    <scope>NUCLEOTIDE SEQUENCE [LARGE SCALE GENOMIC DNA]</scope>
    <source>
        <tissue evidence="3">Muscle</tissue>
    </source>
</reference>
<dbReference type="Pfam" id="PF06068">
    <property type="entry name" value="TIP49"/>
    <property type="match status" value="1"/>
</dbReference>
<dbReference type="InterPro" id="IPR027238">
    <property type="entry name" value="RuvB-like"/>
</dbReference>
<dbReference type="InterPro" id="IPR010339">
    <property type="entry name" value="TIP49_P-loop"/>
</dbReference>
<keyword evidence="1" id="KW-0067">ATP-binding</keyword>
<keyword evidence="1" id="KW-0234">DNA repair</keyword>
<keyword evidence="1 3" id="KW-0347">Helicase</keyword>